<dbReference type="EMBL" id="QFQI01000010">
    <property type="protein sequence ID" value="PZQ59190.1"/>
    <property type="molecule type" value="Genomic_DNA"/>
</dbReference>
<evidence type="ECO:0000256" key="4">
    <source>
        <dbReference type="ARBA" id="ARBA00022679"/>
    </source>
</evidence>
<evidence type="ECO:0000256" key="9">
    <source>
        <dbReference type="ARBA" id="ARBA00048540"/>
    </source>
</evidence>
<keyword evidence="7 10" id="KW-0460">Magnesium</keyword>
<dbReference type="InterPro" id="IPR003374">
    <property type="entry name" value="ApbE-like_sf"/>
</dbReference>
<name>A0A2W5R733_9SPHN</name>
<dbReference type="PIRSF" id="PIRSF006268">
    <property type="entry name" value="ApbE"/>
    <property type="match status" value="1"/>
</dbReference>
<sequence>MGTTWRVLYAARDVDAVRLDAAVRARLADLVAQMSHWAPDSRLSRFNDAPAGSWHALSRDLATVMRLAARIAAQSEGAFDPAIGALVDLWGFGPPGAMPPPDAATVADARRRSGLARLAWDDATARLRQPGGVRLDLSGIAKGYAVDTVADLLAAAGVTHMLAEIGGELVGRGIRPDGEPWWVDLETPPDLPLPPLRIALHELAVATSGSYVRGDHNLDPRSGRPAAADLHAVSVIAASAAEADGWATALLVLGRDAGARMAERHDLAARFATRDGEWLSPALRAML</sequence>
<reference evidence="12 13" key="1">
    <citation type="submission" date="2017-08" db="EMBL/GenBank/DDBJ databases">
        <title>Infants hospitalized years apart are colonized by the same room-sourced microbial strains.</title>
        <authorList>
            <person name="Brooks B."/>
            <person name="Olm M.R."/>
            <person name="Firek B.A."/>
            <person name="Baker R."/>
            <person name="Thomas B.C."/>
            <person name="Morowitz M.J."/>
            <person name="Banfield J.F."/>
        </authorList>
    </citation>
    <scope>NUCLEOTIDE SEQUENCE [LARGE SCALE GENOMIC DNA]</scope>
    <source>
        <strain evidence="12">S2_005_001_R1_22</strain>
    </source>
</reference>
<evidence type="ECO:0000256" key="7">
    <source>
        <dbReference type="ARBA" id="ARBA00022842"/>
    </source>
</evidence>
<evidence type="ECO:0000256" key="10">
    <source>
        <dbReference type="PIRNR" id="PIRNR006268"/>
    </source>
</evidence>
<dbReference type="Gene3D" id="3.10.520.10">
    <property type="entry name" value="ApbE-like domains"/>
    <property type="match status" value="1"/>
</dbReference>
<dbReference type="Proteomes" id="UP000249229">
    <property type="component" value="Unassembled WGS sequence"/>
</dbReference>
<comment type="similarity">
    <text evidence="10">Belongs to the ApbE family.</text>
</comment>
<keyword evidence="5 10" id="KW-0479">Metal-binding</keyword>
<dbReference type="Pfam" id="PF02424">
    <property type="entry name" value="ApbE"/>
    <property type="match status" value="1"/>
</dbReference>
<evidence type="ECO:0000256" key="2">
    <source>
        <dbReference type="ARBA" id="ARBA00016337"/>
    </source>
</evidence>
<dbReference type="PANTHER" id="PTHR30040:SF2">
    <property type="entry name" value="FAD:PROTEIN FMN TRANSFERASE"/>
    <property type="match status" value="1"/>
</dbReference>
<evidence type="ECO:0000256" key="8">
    <source>
        <dbReference type="ARBA" id="ARBA00031306"/>
    </source>
</evidence>
<keyword evidence="3 10" id="KW-0285">Flavoprotein</keyword>
<comment type="cofactor">
    <cofactor evidence="11">
        <name>Mg(2+)</name>
        <dbReference type="ChEBI" id="CHEBI:18420"/>
    </cofactor>
    <cofactor evidence="11">
        <name>Mn(2+)</name>
        <dbReference type="ChEBI" id="CHEBI:29035"/>
    </cofactor>
    <text evidence="11">Magnesium. Can also use manganese.</text>
</comment>
<dbReference type="GO" id="GO:0016740">
    <property type="term" value="F:transferase activity"/>
    <property type="evidence" value="ECO:0007669"/>
    <property type="project" value="UniProtKB-UniRule"/>
</dbReference>
<dbReference type="EC" id="2.7.1.180" evidence="1 10"/>
<evidence type="ECO:0000256" key="5">
    <source>
        <dbReference type="ARBA" id="ARBA00022723"/>
    </source>
</evidence>
<accession>A0A2W5R733</accession>
<keyword evidence="6 10" id="KW-0274">FAD</keyword>
<feature type="binding site" evidence="11">
    <location>
        <position position="139"/>
    </location>
    <ligand>
        <name>Mg(2+)</name>
        <dbReference type="ChEBI" id="CHEBI:18420"/>
    </ligand>
</feature>
<dbReference type="PANTHER" id="PTHR30040">
    <property type="entry name" value="THIAMINE BIOSYNTHESIS LIPOPROTEIN APBE"/>
    <property type="match status" value="1"/>
</dbReference>
<evidence type="ECO:0000256" key="3">
    <source>
        <dbReference type="ARBA" id="ARBA00022630"/>
    </source>
</evidence>
<protein>
    <recommendedName>
        <fullName evidence="2 10">FAD:protein FMN transferase</fullName>
        <ecNumber evidence="1 10">2.7.1.180</ecNumber>
    </recommendedName>
    <alternativeName>
        <fullName evidence="8 10">Flavin transferase</fullName>
    </alternativeName>
</protein>
<proteinExistence type="inferred from homology"/>
<gene>
    <name evidence="12" type="ORF">DI544_12225</name>
</gene>
<dbReference type="InterPro" id="IPR024932">
    <property type="entry name" value="ApbE"/>
</dbReference>
<feature type="binding site" evidence="11">
    <location>
        <position position="244"/>
    </location>
    <ligand>
        <name>Mg(2+)</name>
        <dbReference type="ChEBI" id="CHEBI:18420"/>
    </ligand>
</feature>
<keyword evidence="4 10" id="KW-0808">Transferase</keyword>
<comment type="catalytic activity">
    <reaction evidence="9 10">
        <text>L-threonyl-[protein] + FAD = FMN-L-threonyl-[protein] + AMP + H(+)</text>
        <dbReference type="Rhea" id="RHEA:36847"/>
        <dbReference type="Rhea" id="RHEA-COMP:11060"/>
        <dbReference type="Rhea" id="RHEA-COMP:11061"/>
        <dbReference type="ChEBI" id="CHEBI:15378"/>
        <dbReference type="ChEBI" id="CHEBI:30013"/>
        <dbReference type="ChEBI" id="CHEBI:57692"/>
        <dbReference type="ChEBI" id="CHEBI:74257"/>
        <dbReference type="ChEBI" id="CHEBI:456215"/>
        <dbReference type="EC" id="2.7.1.180"/>
    </reaction>
</comment>
<comment type="caution">
    <text evidence="12">The sequence shown here is derived from an EMBL/GenBank/DDBJ whole genome shotgun (WGS) entry which is preliminary data.</text>
</comment>
<evidence type="ECO:0000313" key="13">
    <source>
        <dbReference type="Proteomes" id="UP000249229"/>
    </source>
</evidence>
<evidence type="ECO:0000256" key="6">
    <source>
        <dbReference type="ARBA" id="ARBA00022827"/>
    </source>
</evidence>
<evidence type="ECO:0000256" key="1">
    <source>
        <dbReference type="ARBA" id="ARBA00011955"/>
    </source>
</evidence>
<dbReference type="GO" id="GO:0046872">
    <property type="term" value="F:metal ion binding"/>
    <property type="evidence" value="ECO:0007669"/>
    <property type="project" value="UniProtKB-UniRule"/>
</dbReference>
<feature type="binding site" evidence="11">
    <location>
        <position position="248"/>
    </location>
    <ligand>
        <name>Mg(2+)</name>
        <dbReference type="ChEBI" id="CHEBI:18420"/>
    </ligand>
</feature>
<dbReference type="SUPFAM" id="SSF143631">
    <property type="entry name" value="ApbE-like"/>
    <property type="match status" value="1"/>
</dbReference>
<evidence type="ECO:0000256" key="11">
    <source>
        <dbReference type="PIRSR" id="PIRSR006268-2"/>
    </source>
</evidence>
<organism evidence="12 13">
    <name type="scientific">Sphingomonas taxi</name>
    <dbReference type="NCBI Taxonomy" id="1549858"/>
    <lineage>
        <taxon>Bacteria</taxon>
        <taxon>Pseudomonadati</taxon>
        <taxon>Pseudomonadota</taxon>
        <taxon>Alphaproteobacteria</taxon>
        <taxon>Sphingomonadales</taxon>
        <taxon>Sphingomonadaceae</taxon>
        <taxon>Sphingomonas</taxon>
    </lineage>
</organism>
<dbReference type="AlphaFoldDB" id="A0A2W5R733"/>
<evidence type="ECO:0000313" key="12">
    <source>
        <dbReference type="EMBL" id="PZQ59190.1"/>
    </source>
</evidence>